<name>A0ABW0V171_9ACTN</name>
<evidence type="ECO:0000313" key="2">
    <source>
        <dbReference type="Proteomes" id="UP001596154"/>
    </source>
</evidence>
<dbReference type="RefSeq" id="WP_381031227.1">
    <property type="nucleotide sequence ID" value="NZ_JBHSNY010000019.1"/>
</dbReference>
<dbReference type="Gene3D" id="2.160.20.80">
    <property type="entry name" value="E3 ubiquitin-protein ligase SopA"/>
    <property type="match status" value="3"/>
</dbReference>
<dbReference type="Pfam" id="PF00805">
    <property type="entry name" value="Pentapeptide"/>
    <property type="match status" value="4"/>
</dbReference>
<dbReference type="SUPFAM" id="SSF141571">
    <property type="entry name" value="Pentapeptide repeat-like"/>
    <property type="match status" value="1"/>
</dbReference>
<dbReference type="InterPro" id="IPR051082">
    <property type="entry name" value="Pentapeptide-BTB/POZ_domain"/>
</dbReference>
<dbReference type="PANTHER" id="PTHR14136">
    <property type="entry name" value="BTB_POZ DOMAIN-CONTAINING PROTEIN KCTD9"/>
    <property type="match status" value="1"/>
</dbReference>
<evidence type="ECO:0000313" key="1">
    <source>
        <dbReference type="EMBL" id="MFC5639322.1"/>
    </source>
</evidence>
<dbReference type="EMBL" id="JBHSNY010000019">
    <property type="protein sequence ID" value="MFC5639322.1"/>
    <property type="molecule type" value="Genomic_DNA"/>
</dbReference>
<accession>A0ABW0V171</accession>
<keyword evidence="2" id="KW-1185">Reference proteome</keyword>
<dbReference type="InterPro" id="IPR001646">
    <property type="entry name" value="5peptide_repeat"/>
</dbReference>
<dbReference type="Proteomes" id="UP001596154">
    <property type="component" value="Unassembled WGS sequence"/>
</dbReference>
<gene>
    <name evidence="1" type="ORF">ACFPZJ_37435</name>
</gene>
<dbReference type="PANTHER" id="PTHR14136:SF17">
    <property type="entry name" value="BTB_POZ DOMAIN-CONTAINING PROTEIN KCTD9"/>
    <property type="match status" value="1"/>
</dbReference>
<protein>
    <submittedName>
        <fullName evidence="1">Pentapeptide repeat-containing protein</fullName>
    </submittedName>
</protein>
<sequence length="370" mass="39688">MLTLLIAGMPGLAALAALLFTWQDVRIAEQGHITSRFNDAVSNLGSTSLDVRFGGIYALERLMQDSARDQPRTISVLSAYVRQHARVPKSGFAKEDESLEEQDKIELATDITAVMNVLADRSPDRDGRAQLDWTRADLRGLQLSAWTFKEAAKIRRSGDVPDTRVPFSWATLGGADLRHAVLGGVDLHNAWLVDANLHDTTLEHSDLSRAVLQDANLNFAHLAETDLTGADLNWANLREVDASSGGNNFTDATLIGADMTRAGLDGANLTNAKLVEANLTGAQLIGANLHGAKLSTADKALEDEFGPFEKDANLADADLEGADLTNADLRGVDFSRANLMYADLTGAKLTGVKLTGAKLHGARGLPPSLR</sequence>
<organism evidence="1 2">
    <name type="scientific">Streptomyces bullii</name>
    <dbReference type="NCBI Taxonomy" id="349910"/>
    <lineage>
        <taxon>Bacteria</taxon>
        <taxon>Bacillati</taxon>
        <taxon>Actinomycetota</taxon>
        <taxon>Actinomycetes</taxon>
        <taxon>Kitasatosporales</taxon>
        <taxon>Streptomycetaceae</taxon>
        <taxon>Streptomyces</taxon>
    </lineage>
</organism>
<reference evidence="2" key="1">
    <citation type="journal article" date="2019" name="Int. J. Syst. Evol. Microbiol.">
        <title>The Global Catalogue of Microorganisms (GCM) 10K type strain sequencing project: providing services to taxonomists for standard genome sequencing and annotation.</title>
        <authorList>
            <consortium name="The Broad Institute Genomics Platform"/>
            <consortium name="The Broad Institute Genome Sequencing Center for Infectious Disease"/>
            <person name="Wu L."/>
            <person name="Ma J."/>
        </authorList>
    </citation>
    <scope>NUCLEOTIDE SEQUENCE [LARGE SCALE GENOMIC DNA]</scope>
    <source>
        <strain evidence="2">CGMCC 4.7248</strain>
    </source>
</reference>
<proteinExistence type="predicted"/>
<comment type="caution">
    <text evidence="1">The sequence shown here is derived from an EMBL/GenBank/DDBJ whole genome shotgun (WGS) entry which is preliminary data.</text>
</comment>